<accession>A0A7W8HG71</accession>
<protein>
    <submittedName>
        <fullName evidence="2">Uncharacterized protein</fullName>
    </submittedName>
</protein>
<reference evidence="2 3" key="1">
    <citation type="submission" date="2020-08" db="EMBL/GenBank/DDBJ databases">
        <title>Genomic Encyclopedia of Type Strains, Phase IV (KMG-IV): sequencing the most valuable type-strain genomes for metagenomic binning, comparative biology and taxonomic classification.</title>
        <authorList>
            <person name="Goeker M."/>
        </authorList>
    </citation>
    <scope>NUCLEOTIDE SEQUENCE [LARGE SCALE GENOMIC DNA]</scope>
    <source>
        <strain evidence="2 3">DSM 29781</strain>
    </source>
</reference>
<feature type="region of interest" description="Disordered" evidence="1">
    <location>
        <begin position="1"/>
        <end position="21"/>
    </location>
</feature>
<organism evidence="2 3">
    <name type="scientific">Quisquiliibacterium transsilvanicum</name>
    <dbReference type="NCBI Taxonomy" id="1549638"/>
    <lineage>
        <taxon>Bacteria</taxon>
        <taxon>Pseudomonadati</taxon>
        <taxon>Pseudomonadota</taxon>
        <taxon>Betaproteobacteria</taxon>
        <taxon>Burkholderiales</taxon>
        <taxon>Burkholderiaceae</taxon>
        <taxon>Quisquiliibacterium</taxon>
    </lineage>
</organism>
<sequence length="87" mass="9578">MTNEPRFARSGGSHEGGKLSRRLDIPVSEELEEAVIALAAVAGVPKAEFARTVLERAMFGDLSMLRRLARPLDRGRWENDRMNGGPS</sequence>
<dbReference type="EMBL" id="JACHGB010000003">
    <property type="protein sequence ID" value="MBB5271353.1"/>
    <property type="molecule type" value="Genomic_DNA"/>
</dbReference>
<evidence type="ECO:0000313" key="2">
    <source>
        <dbReference type="EMBL" id="MBB5271353.1"/>
    </source>
</evidence>
<dbReference type="Proteomes" id="UP000532440">
    <property type="component" value="Unassembled WGS sequence"/>
</dbReference>
<evidence type="ECO:0000313" key="3">
    <source>
        <dbReference type="Proteomes" id="UP000532440"/>
    </source>
</evidence>
<keyword evidence="3" id="KW-1185">Reference proteome</keyword>
<comment type="caution">
    <text evidence="2">The sequence shown here is derived from an EMBL/GenBank/DDBJ whole genome shotgun (WGS) entry which is preliminary data.</text>
</comment>
<dbReference type="AlphaFoldDB" id="A0A7W8HG71"/>
<evidence type="ECO:0000256" key="1">
    <source>
        <dbReference type="SAM" id="MobiDB-lite"/>
    </source>
</evidence>
<gene>
    <name evidence="2" type="ORF">HNQ70_001363</name>
</gene>
<proteinExistence type="predicted"/>
<dbReference type="RefSeq" id="WP_183965653.1">
    <property type="nucleotide sequence ID" value="NZ_BAABEW010000001.1"/>
</dbReference>
<name>A0A7W8HG71_9BURK</name>